<dbReference type="RefSeq" id="WP_250095635.1">
    <property type="nucleotide sequence ID" value="NZ_JAKRYL010000005.1"/>
</dbReference>
<organism evidence="2 3">
    <name type="scientific">Halalkalibacter alkaliphilus</name>
    <dbReference type="NCBI Taxonomy" id="2917993"/>
    <lineage>
        <taxon>Bacteria</taxon>
        <taxon>Bacillati</taxon>
        <taxon>Bacillota</taxon>
        <taxon>Bacilli</taxon>
        <taxon>Bacillales</taxon>
        <taxon>Bacillaceae</taxon>
        <taxon>Halalkalibacter</taxon>
    </lineage>
</organism>
<evidence type="ECO:0000313" key="2">
    <source>
        <dbReference type="EMBL" id="MCL7746720.1"/>
    </source>
</evidence>
<proteinExistence type="predicted"/>
<reference evidence="2" key="1">
    <citation type="submission" date="2022-02" db="EMBL/GenBank/DDBJ databases">
        <title>Halalkalibacter sp. nov. isolated from Lonar Lake, India.</title>
        <authorList>
            <person name="Joshi A."/>
            <person name="Thite S."/>
            <person name="Lodha T."/>
        </authorList>
    </citation>
    <scope>NUCLEOTIDE SEQUENCE</scope>
    <source>
        <strain evidence="2">MEB205</strain>
    </source>
</reference>
<name>A0A9X2A2H7_9BACI</name>
<keyword evidence="1" id="KW-0175">Coiled coil</keyword>
<sequence>MCKVASDLKNGLNLSEQTMDDLKARYHVLMKELKTAREAFQFERTSSVKMEMVYIIEELKNRKVKKEEQS</sequence>
<comment type="caution">
    <text evidence="2">The sequence shown here is derived from an EMBL/GenBank/DDBJ whole genome shotgun (WGS) entry which is preliminary data.</text>
</comment>
<accession>A0A9X2A2H7</accession>
<gene>
    <name evidence="2" type="ORF">MF646_06245</name>
</gene>
<evidence type="ECO:0000256" key="1">
    <source>
        <dbReference type="SAM" id="Coils"/>
    </source>
</evidence>
<keyword evidence="3" id="KW-1185">Reference proteome</keyword>
<dbReference type="EMBL" id="JAKRYL010000005">
    <property type="protein sequence ID" value="MCL7746720.1"/>
    <property type="molecule type" value="Genomic_DNA"/>
</dbReference>
<protein>
    <submittedName>
        <fullName evidence="2">Uncharacterized protein</fullName>
    </submittedName>
</protein>
<feature type="coiled-coil region" evidence="1">
    <location>
        <begin position="5"/>
        <end position="39"/>
    </location>
</feature>
<dbReference type="Proteomes" id="UP001139150">
    <property type="component" value="Unassembled WGS sequence"/>
</dbReference>
<evidence type="ECO:0000313" key="3">
    <source>
        <dbReference type="Proteomes" id="UP001139150"/>
    </source>
</evidence>
<dbReference type="AlphaFoldDB" id="A0A9X2A2H7"/>